<comment type="caution">
    <text evidence="1">The sequence shown here is derived from an EMBL/GenBank/DDBJ whole genome shotgun (WGS) entry which is preliminary data.</text>
</comment>
<dbReference type="EMBL" id="JAEVLS010000008">
    <property type="protein sequence ID" value="MBM0108515.1"/>
    <property type="molecule type" value="Genomic_DNA"/>
</dbReference>
<organism evidence="1 2">
    <name type="scientific">Steroidobacter gossypii</name>
    <dbReference type="NCBI Taxonomy" id="2805490"/>
    <lineage>
        <taxon>Bacteria</taxon>
        <taxon>Pseudomonadati</taxon>
        <taxon>Pseudomonadota</taxon>
        <taxon>Gammaproteobacteria</taxon>
        <taxon>Steroidobacterales</taxon>
        <taxon>Steroidobacteraceae</taxon>
        <taxon>Steroidobacter</taxon>
    </lineage>
</organism>
<keyword evidence="2" id="KW-1185">Reference proteome</keyword>
<evidence type="ECO:0000313" key="1">
    <source>
        <dbReference type="EMBL" id="MBM0108515.1"/>
    </source>
</evidence>
<accession>A0ABS1X5L1</accession>
<reference evidence="1 2" key="1">
    <citation type="journal article" date="2021" name="Int. J. Syst. Evol. Microbiol.">
        <title>Steroidobacter gossypii sp. nov., isolated from soil of cotton cropping field.</title>
        <authorList>
            <person name="Huang R."/>
            <person name="Yang S."/>
            <person name="Zhen C."/>
            <person name="Liu W."/>
        </authorList>
    </citation>
    <scope>NUCLEOTIDE SEQUENCE [LARGE SCALE GENOMIC DNA]</scope>
    <source>
        <strain evidence="1 2">S1-65</strain>
    </source>
</reference>
<evidence type="ECO:0000313" key="2">
    <source>
        <dbReference type="Proteomes" id="UP000661077"/>
    </source>
</evidence>
<protein>
    <submittedName>
        <fullName evidence="1">Uncharacterized protein</fullName>
    </submittedName>
</protein>
<name>A0ABS1X5L1_9GAMM</name>
<proteinExistence type="predicted"/>
<gene>
    <name evidence="1" type="ORF">JM946_27600</name>
</gene>
<dbReference type="Proteomes" id="UP000661077">
    <property type="component" value="Unassembled WGS sequence"/>
</dbReference>
<sequence>MKYLIVLIALGAAGYAVYNSRLDGQNPEIIESPIYAELRTDMQIEGREINMVLFGEMADEQDCQQRSARVWSKLIPECKECTMTLSSCNADLEPRYARLFDDIAIHSTYLSFDRGNRFERNGRMVVYGLTADEGDFVCGTIKSQFAKHYEGTVSCVPARRD</sequence>
<dbReference type="RefSeq" id="WP_203170668.1">
    <property type="nucleotide sequence ID" value="NZ_JAEVLS010000008.1"/>
</dbReference>